<organism evidence="2 3">
    <name type="scientific">Vagococcus coleopterorum</name>
    <dbReference type="NCBI Taxonomy" id="2714946"/>
    <lineage>
        <taxon>Bacteria</taxon>
        <taxon>Bacillati</taxon>
        <taxon>Bacillota</taxon>
        <taxon>Bacilli</taxon>
        <taxon>Lactobacillales</taxon>
        <taxon>Enterococcaceae</taxon>
        <taxon>Vagococcus</taxon>
    </lineage>
</organism>
<protein>
    <recommendedName>
        <fullName evidence="1">Mga helix-turn-helix domain-containing protein</fullName>
    </recommendedName>
</protein>
<dbReference type="InterPro" id="IPR007737">
    <property type="entry name" value="Mga_HTH"/>
</dbReference>
<keyword evidence="3" id="KW-1185">Reference proteome</keyword>
<proteinExistence type="predicted"/>
<accession>A0A6G8AP43</accession>
<evidence type="ECO:0000313" key="3">
    <source>
        <dbReference type="Proteomes" id="UP000500890"/>
    </source>
</evidence>
<dbReference type="AlphaFoldDB" id="A0A6G8AP43"/>
<gene>
    <name evidence="2" type="ORF">G7081_07075</name>
</gene>
<dbReference type="EMBL" id="CP049886">
    <property type="protein sequence ID" value="QIL46848.1"/>
    <property type="molecule type" value="Genomic_DNA"/>
</dbReference>
<dbReference type="Proteomes" id="UP000500890">
    <property type="component" value="Chromosome"/>
</dbReference>
<reference evidence="2 3" key="1">
    <citation type="submission" date="2020-03" db="EMBL/GenBank/DDBJ databases">
        <title>Vagococcus sp. nov., isolated from beetles.</title>
        <authorList>
            <person name="Hyun D.-W."/>
            <person name="Bae J.-W."/>
        </authorList>
    </citation>
    <scope>NUCLEOTIDE SEQUENCE [LARGE SCALE GENOMIC DNA]</scope>
    <source>
        <strain evidence="2 3">HDW17A</strain>
    </source>
</reference>
<dbReference type="Pfam" id="PF05043">
    <property type="entry name" value="Mga"/>
    <property type="match status" value="1"/>
</dbReference>
<dbReference type="RefSeq" id="WP_166008236.1">
    <property type="nucleotide sequence ID" value="NZ_CP049886.1"/>
</dbReference>
<dbReference type="KEGG" id="vah:G7081_07075"/>
<sequence length="506" mass="59610">MLEQLLKKNEYKQVLILGLVNHKEQASKEAIQADLAITPATFSRYLRNINLDLEEIFPNYDVKIINNSDQLSLLNTHDYSPDHLFNKLVHHYLMESNMYRMLKSLLLRNSHQTSLLIEELNISQSYFNKLIKQLNTFIEPTGVIIAQRNKEIFFDGDEAKIIYLEYLMRHYFETIEPLPCICTHSFPTIEEVVRDHTIADLNDVQKQRMETLHHTFKKRYKQLHLIKIPDSELKEVLKAAMCDYDLLDDTVPIDDFNCDMRLYTNLLARISSSQLEDLETKREIGRRLIELDTPIVKNIVLFIDTICEKFIPNMTKNSREYAEFFYMVILHIAYIRLFGCNYKGMFQLNLLSRLEASHEDQPIYAEILDYFHTPDNFLYLDKEISDVILNHNSLFIDSCYTAVRSYRKTTVKVSFDFIYRLSFEFFLQNRLRQIFGDSMLEYVADSNEADIMISDHFISVSKETTLFTFIDTNSSETLNKLLNLITRTYTTKIMTVESNKEKASQM</sequence>
<name>A0A6G8AP43_9ENTE</name>
<evidence type="ECO:0000259" key="1">
    <source>
        <dbReference type="Pfam" id="PF05043"/>
    </source>
</evidence>
<evidence type="ECO:0000313" key="2">
    <source>
        <dbReference type="EMBL" id="QIL46848.1"/>
    </source>
</evidence>
<feature type="domain" description="Mga helix-turn-helix" evidence="1">
    <location>
        <begin position="85"/>
        <end position="164"/>
    </location>
</feature>